<dbReference type="PANTHER" id="PTHR36139">
    <property type="entry name" value="SUCCINATE DEHYDROGENASE SUBUNIT 5, MITOCHONDRIAL"/>
    <property type="match status" value="1"/>
</dbReference>
<dbReference type="Proteomes" id="UP000015453">
    <property type="component" value="Unassembled WGS sequence"/>
</dbReference>
<proteinExistence type="predicted"/>
<dbReference type="OrthoDB" id="1910373at2759"/>
<evidence type="ECO:0000313" key="2">
    <source>
        <dbReference type="Proteomes" id="UP000015453"/>
    </source>
</evidence>
<keyword evidence="2" id="KW-1185">Reference proteome</keyword>
<dbReference type="PANTHER" id="PTHR36139:SF1">
    <property type="entry name" value="SUCCINATE DEHYDROGENASE SUBUNIT 5, MITOCHONDRIAL"/>
    <property type="match status" value="1"/>
</dbReference>
<dbReference type="Pfam" id="PF14290">
    <property type="entry name" value="SDH5_plant"/>
    <property type="match status" value="1"/>
</dbReference>
<dbReference type="EMBL" id="AUSU01000803">
    <property type="protein sequence ID" value="EPS72520.1"/>
    <property type="molecule type" value="Genomic_DNA"/>
</dbReference>
<gene>
    <name evidence="1" type="ORF">M569_02239</name>
</gene>
<organism evidence="1 2">
    <name type="scientific">Genlisea aurea</name>
    <dbReference type="NCBI Taxonomy" id="192259"/>
    <lineage>
        <taxon>Eukaryota</taxon>
        <taxon>Viridiplantae</taxon>
        <taxon>Streptophyta</taxon>
        <taxon>Embryophyta</taxon>
        <taxon>Tracheophyta</taxon>
        <taxon>Spermatophyta</taxon>
        <taxon>Magnoliopsida</taxon>
        <taxon>eudicotyledons</taxon>
        <taxon>Gunneridae</taxon>
        <taxon>Pentapetalae</taxon>
        <taxon>asterids</taxon>
        <taxon>lamiids</taxon>
        <taxon>Lamiales</taxon>
        <taxon>Lentibulariaceae</taxon>
        <taxon>Genlisea</taxon>
    </lineage>
</organism>
<evidence type="ECO:0008006" key="3">
    <source>
        <dbReference type="Google" id="ProtNLM"/>
    </source>
</evidence>
<name>S8CZL6_9LAMI</name>
<dbReference type="AlphaFoldDB" id="S8CZL6"/>
<comment type="caution">
    <text evidence="1">The sequence shown here is derived from an EMBL/GenBank/DDBJ whole genome shotgun (WGS) entry which is preliminary data.</text>
</comment>
<dbReference type="GO" id="GO:0045273">
    <property type="term" value="C:respiratory chain complex II (succinate dehydrogenase)"/>
    <property type="evidence" value="ECO:0007669"/>
    <property type="project" value="InterPro"/>
</dbReference>
<protein>
    <recommendedName>
        <fullName evidence="3">Succinate dehydrogenase subunit 5, mitochondrial</fullName>
    </recommendedName>
</protein>
<accession>S8CZL6</accession>
<dbReference type="GO" id="GO:0006099">
    <property type="term" value="P:tricarboxylic acid cycle"/>
    <property type="evidence" value="ECO:0007669"/>
    <property type="project" value="InterPro"/>
</dbReference>
<dbReference type="InterPro" id="IPR025397">
    <property type="entry name" value="SDH5"/>
</dbReference>
<evidence type="ECO:0000313" key="1">
    <source>
        <dbReference type="EMBL" id="EPS72520.1"/>
    </source>
</evidence>
<sequence>MEKLMPMRSFFRSIFRRSEAFYLTQAAGATGIHRRIRQFHFAPISAPVSSRSQDISHTSAMRLGGTRSYSEDVVNTPTVKDLDIERAFKDLMASSWDKIPPSVVANVKVALTKDTEEKEAQESLQNVYRAAAAVEEFSGIIMSLKMNLDDEIGASGENSKPLPEVYVKALQTIFNRHAAYLASFEPEESYLRKKVEMELGTAMIYLKMRCGGLDADWGKVSVLGTSGLAGSYVEQRA</sequence>
<reference evidence="1 2" key="1">
    <citation type="journal article" date="2013" name="BMC Genomics">
        <title>The miniature genome of a carnivorous plant Genlisea aurea contains a low number of genes and short non-coding sequences.</title>
        <authorList>
            <person name="Leushkin E.V."/>
            <person name="Sutormin R.A."/>
            <person name="Nabieva E.R."/>
            <person name="Penin A.A."/>
            <person name="Kondrashov A.S."/>
            <person name="Logacheva M.D."/>
        </authorList>
    </citation>
    <scope>NUCLEOTIDE SEQUENCE [LARGE SCALE GENOMIC DNA]</scope>
</reference>